<evidence type="ECO:0000256" key="2">
    <source>
        <dbReference type="ARBA" id="ARBA00023002"/>
    </source>
</evidence>
<dbReference type="PANTHER" id="PTHR48106">
    <property type="entry name" value="QUINONE OXIDOREDUCTASE PIG3-RELATED"/>
    <property type="match status" value="1"/>
</dbReference>
<dbReference type="OrthoDB" id="9805883at2"/>
<dbReference type="InterPro" id="IPR013154">
    <property type="entry name" value="ADH-like_N"/>
</dbReference>
<evidence type="ECO:0000259" key="3">
    <source>
        <dbReference type="SMART" id="SM00829"/>
    </source>
</evidence>
<dbReference type="Gene3D" id="3.40.50.720">
    <property type="entry name" value="NAD(P)-binding Rossmann-like Domain"/>
    <property type="match status" value="1"/>
</dbReference>
<dbReference type="SUPFAM" id="SSF50129">
    <property type="entry name" value="GroES-like"/>
    <property type="match status" value="1"/>
</dbReference>
<dbReference type="AlphaFoldDB" id="A0A2S9JWK6"/>
<dbReference type="SMART" id="SM00829">
    <property type="entry name" value="PKS_ER"/>
    <property type="match status" value="1"/>
</dbReference>
<protein>
    <submittedName>
        <fullName evidence="4">Alcohol dehydrogenase</fullName>
    </submittedName>
</protein>
<dbReference type="GO" id="GO:0003960">
    <property type="term" value="F:quinone reductase (NADPH) activity"/>
    <property type="evidence" value="ECO:0007669"/>
    <property type="project" value="InterPro"/>
</dbReference>
<dbReference type="SUPFAM" id="SSF51735">
    <property type="entry name" value="NAD(P)-binding Rossmann-fold domains"/>
    <property type="match status" value="1"/>
</dbReference>
<dbReference type="GO" id="GO:0070402">
    <property type="term" value="F:NADPH binding"/>
    <property type="evidence" value="ECO:0007669"/>
    <property type="project" value="TreeGrafter"/>
</dbReference>
<proteinExistence type="predicted"/>
<comment type="caution">
    <text evidence="4">The sequence shown here is derived from an EMBL/GenBank/DDBJ whole genome shotgun (WGS) entry which is preliminary data.</text>
</comment>
<keyword evidence="1" id="KW-0521">NADP</keyword>
<accession>A0A2S9JWK6</accession>
<dbReference type="Pfam" id="PF00107">
    <property type="entry name" value="ADH_zinc_N"/>
    <property type="match status" value="1"/>
</dbReference>
<dbReference type="InterPro" id="IPR036291">
    <property type="entry name" value="NAD(P)-bd_dom_sf"/>
</dbReference>
<dbReference type="Pfam" id="PF08240">
    <property type="entry name" value="ADH_N"/>
    <property type="match status" value="1"/>
</dbReference>
<dbReference type="Gene3D" id="3.90.180.10">
    <property type="entry name" value="Medium-chain alcohol dehydrogenases, catalytic domain"/>
    <property type="match status" value="1"/>
</dbReference>
<sequence>MALIIEMTGPGGPDVLRARDTVAGDPGPDEVRIRQTAIGVNFVDIYFRSGLYSPPSLPAVLGLEGAGIVDAIGNGVTNLKPGDRIAYAGMPLGGYAEVRLIPQSRLIKLPDTVSDRVAASTLLRGLTAYMLLHEVRSVRPGEWVLVHAAAGGVGQLVTRWAKRLGANVIGTVGSEGKIAVAKAAGADEVLLHTSENWASDVRRISGNKGVHLAIDGIGGPVFMETLKTVRPFGILGSIGQPAGAVPPVRLEDLGNIAVMRPSIIAAVNNPEFYQRGSKALLAALEHGLSSPIGAQYALRDAAKAQADLEAGKTTGSVILTT</sequence>
<dbReference type="PANTHER" id="PTHR48106:SF13">
    <property type="entry name" value="QUINONE OXIDOREDUCTASE-RELATED"/>
    <property type="match status" value="1"/>
</dbReference>
<evidence type="ECO:0000313" key="5">
    <source>
        <dbReference type="Proteomes" id="UP000238563"/>
    </source>
</evidence>
<reference evidence="4 5" key="1">
    <citation type="submission" date="2018-02" db="EMBL/GenBank/DDBJ databases">
        <title>The draft genome of Phyllobacterium myrsinacearum DSM5892.</title>
        <authorList>
            <person name="Li L."/>
            <person name="Liu L."/>
            <person name="Zhang X."/>
            <person name="Wang T."/>
        </authorList>
    </citation>
    <scope>NUCLEOTIDE SEQUENCE [LARGE SCALE GENOMIC DNA]</scope>
    <source>
        <strain evidence="4 5">DSM 5892</strain>
    </source>
</reference>
<dbReference type="CDD" id="cd05286">
    <property type="entry name" value="QOR2"/>
    <property type="match status" value="1"/>
</dbReference>
<dbReference type="GO" id="GO:0035925">
    <property type="term" value="F:mRNA 3'-UTR AU-rich region binding"/>
    <property type="evidence" value="ECO:0007669"/>
    <property type="project" value="TreeGrafter"/>
</dbReference>
<gene>
    <name evidence="4" type="ORF">C5750_00800</name>
</gene>
<evidence type="ECO:0000256" key="1">
    <source>
        <dbReference type="ARBA" id="ARBA00022857"/>
    </source>
</evidence>
<dbReference type="InterPro" id="IPR011032">
    <property type="entry name" value="GroES-like_sf"/>
</dbReference>
<keyword evidence="5" id="KW-1185">Reference proteome</keyword>
<keyword evidence="2" id="KW-0560">Oxidoreductase</keyword>
<dbReference type="EMBL" id="PVBT01000001">
    <property type="protein sequence ID" value="PRD57727.1"/>
    <property type="molecule type" value="Genomic_DNA"/>
</dbReference>
<dbReference type="InterPro" id="IPR020843">
    <property type="entry name" value="ER"/>
</dbReference>
<name>A0A2S9JWK6_9HYPH</name>
<organism evidence="4 5">
    <name type="scientific">Phyllobacterium myrsinacearum</name>
    <dbReference type="NCBI Taxonomy" id="28101"/>
    <lineage>
        <taxon>Bacteria</taxon>
        <taxon>Pseudomonadati</taxon>
        <taxon>Pseudomonadota</taxon>
        <taxon>Alphaproteobacteria</taxon>
        <taxon>Hyphomicrobiales</taxon>
        <taxon>Phyllobacteriaceae</taxon>
        <taxon>Phyllobacterium</taxon>
    </lineage>
</organism>
<evidence type="ECO:0000313" key="4">
    <source>
        <dbReference type="EMBL" id="PRD57727.1"/>
    </source>
</evidence>
<dbReference type="InterPro" id="IPR013149">
    <property type="entry name" value="ADH-like_C"/>
</dbReference>
<dbReference type="Proteomes" id="UP000238563">
    <property type="component" value="Unassembled WGS sequence"/>
</dbReference>
<dbReference type="GO" id="GO:0005829">
    <property type="term" value="C:cytosol"/>
    <property type="evidence" value="ECO:0007669"/>
    <property type="project" value="TreeGrafter"/>
</dbReference>
<dbReference type="InterPro" id="IPR047618">
    <property type="entry name" value="QOR-like"/>
</dbReference>
<feature type="domain" description="Enoyl reductase (ER)" evidence="3">
    <location>
        <begin position="11"/>
        <end position="319"/>
    </location>
</feature>
<dbReference type="RefSeq" id="WP_105731969.1">
    <property type="nucleotide sequence ID" value="NZ_PVBT01000001.1"/>
</dbReference>